<keyword evidence="1" id="KW-0472">Membrane</keyword>
<feature type="chain" id="PRO_5042035659" evidence="2">
    <location>
        <begin position="20"/>
        <end position="593"/>
    </location>
</feature>
<evidence type="ECO:0000313" key="4">
    <source>
        <dbReference type="Proteomes" id="UP001195483"/>
    </source>
</evidence>
<reference evidence="3" key="1">
    <citation type="journal article" date="2021" name="Genome Biol. Evol.">
        <title>A High-Quality Reference Genome for a Parasitic Bivalve with Doubly Uniparental Inheritance (Bivalvia: Unionida).</title>
        <authorList>
            <person name="Smith C.H."/>
        </authorList>
    </citation>
    <scope>NUCLEOTIDE SEQUENCE</scope>
    <source>
        <strain evidence="3">CHS0354</strain>
    </source>
</reference>
<dbReference type="InterPro" id="IPR013783">
    <property type="entry name" value="Ig-like_fold"/>
</dbReference>
<proteinExistence type="predicted"/>
<evidence type="ECO:0000256" key="1">
    <source>
        <dbReference type="SAM" id="Phobius"/>
    </source>
</evidence>
<protein>
    <submittedName>
        <fullName evidence="3">Uncharacterized protein</fullName>
    </submittedName>
</protein>
<comment type="caution">
    <text evidence="3">The sequence shown here is derived from an EMBL/GenBank/DDBJ whole genome shotgun (WGS) entry which is preliminary data.</text>
</comment>
<reference evidence="3" key="2">
    <citation type="journal article" date="2021" name="Genome Biol. Evol.">
        <title>Developing a high-quality reference genome for a parasitic bivalve with doubly uniparental inheritance (Bivalvia: Unionida).</title>
        <authorList>
            <person name="Smith C.H."/>
        </authorList>
    </citation>
    <scope>NUCLEOTIDE SEQUENCE</scope>
    <source>
        <strain evidence="3">CHS0354</strain>
        <tissue evidence="3">Mantle</tissue>
    </source>
</reference>
<sequence>MASIIRICVLLMLLVIVGTQELKPDTFIKGENVTIRMDELQVNGKQILEMHFYGFTSKRQVSNVMLYDAMKNQSDQISVNKNYTHRIERFKLNNGNLSFLLLNVNFMDSGKYTVSTLDSSVVKGKTSILVARQTILGQDGGLMNFTFMCNKTNISLIKIENIISKIHTPVVIYNVSQQNCTEFGYLFKNQIESCLFSGITFSFTIRRLTWLEKGQYVAWDDKNFLLDSVFLEIQDTKTSRLETTKGYTTLKSTVHGSTDSLKFAKENVSRVKWDMYTAYNDKGLPLVSRFINIQDSSLETRNEYQTSSTAAISDHDSRNSDDKPAWPVVSAVLVVVVAGFLAMIAMTKIRHRRVPITEAIDITYTNKRKPTADSSGNLYKNVKEAVPPKEARMDLVENNIEVNLTDNSNNKGLVKVRLQKENICYRQFDYADSFTRITRSFQIDSVAHLYDYISENNDHCWSYEPNFRSSPNSTESIAEPCVEYDYVRQHSFMTLRPPAPDPAVTRKTIDQSTRAGFISWHQRLSIKSNKSKSRRLAQLLNYDYPRSYIDHSSSMDKRHQRSQSLSDMMAIACVRWSRRSARTFTKKDCYNSL</sequence>
<dbReference type="AlphaFoldDB" id="A0AAE0VJQ0"/>
<evidence type="ECO:0000256" key="2">
    <source>
        <dbReference type="SAM" id="SignalP"/>
    </source>
</evidence>
<dbReference type="EMBL" id="JAEAOA010000817">
    <property type="protein sequence ID" value="KAK3580156.1"/>
    <property type="molecule type" value="Genomic_DNA"/>
</dbReference>
<evidence type="ECO:0000313" key="3">
    <source>
        <dbReference type="EMBL" id="KAK3580156.1"/>
    </source>
</evidence>
<dbReference type="Gene3D" id="2.60.40.10">
    <property type="entry name" value="Immunoglobulins"/>
    <property type="match status" value="1"/>
</dbReference>
<organism evidence="3 4">
    <name type="scientific">Potamilus streckersoni</name>
    <dbReference type="NCBI Taxonomy" id="2493646"/>
    <lineage>
        <taxon>Eukaryota</taxon>
        <taxon>Metazoa</taxon>
        <taxon>Spiralia</taxon>
        <taxon>Lophotrochozoa</taxon>
        <taxon>Mollusca</taxon>
        <taxon>Bivalvia</taxon>
        <taxon>Autobranchia</taxon>
        <taxon>Heteroconchia</taxon>
        <taxon>Palaeoheterodonta</taxon>
        <taxon>Unionida</taxon>
        <taxon>Unionoidea</taxon>
        <taxon>Unionidae</taxon>
        <taxon>Ambleminae</taxon>
        <taxon>Lampsilini</taxon>
        <taxon>Potamilus</taxon>
    </lineage>
</organism>
<accession>A0AAE0VJQ0</accession>
<feature type="signal peptide" evidence="2">
    <location>
        <begin position="1"/>
        <end position="19"/>
    </location>
</feature>
<feature type="transmembrane region" description="Helical" evidence="1">
    <location>
        <begin position="325"/>
        <end position="346"/>
    </location>
</feature>
<keyword evidence="4" id="KW-1185">Reference proteome</keyword>
<gene>
    <name evidence="3" type="ORF">CHS0354_013436</name>
</gene>
<reference evidence="3" key="3">
    <citation type="submission" date="2023-05" db="EMBL/GenBank/DDBJ databases">
        <authorList>
            <person name="Smith C.H."/>
        </authorList>
    </citation>
    <scope>NUCLEOTIDE SEQUENCE</scope>
    <source>
        <strain evidence="3">CHS0354</strain>
        <tissue evidence="3">Mantle</tissue>
    </source>
</reference>
<keyword evidence="1" id="KW-0812">Transmembrane</keyword>
<keyword evidence="1" id="KW-1133">Transmembrane helix</keyword>
<dbReference type="Proteomes" id="UP001195483">
    <property type="component" value="Unassembled WGS sequence"/>
</dbReference>
<keyword evidence="2" id="KW-0732">Signal</keyword>
<name>A0AAE0VJQ0_9BIVA</name>